<proteinExistence type="predicted"/>
<dbReference type="PROSITE" id="PS52045">
    <property type="entry name" value="NEPROSIN_PEP_CD"/>
    <property type="match status" value="1"/>
</dbReference>
<protein>
    <recommendedName>
        <fullName evidence="1">Neprosin PEP catalytic domain-containing protein</fullName>
    </recommendedName>
</protein>
<keyword evidence="3" id="KW-1185">Reference proteome</keyword>
<accession>A0A803LWX8</accession>
<dbReference type="AlphaFoldDB" id="A0A803LWX8"/>
<dbReference type="EnsemblPlants" id="AUR62019979-RA">
    <property type="protein sequence ID" value="AUR62019979-RA:cds"/>
    <property type="gene ID" value="AUR62019979"/>
</dbReference>
<reference evidence="2" key="1">
    <citation type="journal article" date="2017" name="Nature">
        <title>The genome of Chenopodium quinoa.</title>
        <authorList>
            <person name="Jarvis D.E."/>
            <person name="Ho Y.S."/>
            <person name="Lightfoot D.J."/>
            <person name="Schmoeckel S.M."/>
            <person name="Li B."/>
            <person name="Borm T.J.A."/>
            <person name="Ohyanagi H."/>
            <person name="Mineta K."/>
            <person name="Michell C.T."/>
            <person name="Saber N."/>
            <person name="Kharbatia N.M."/>
            <person name="Rupper R.R."/>
            <person name="Sharp A.R."/>
            <person name="Dally N."/>
            <person name="Boughton B.A."/>
            <person name="Woo Y.H."/>
            <person name="Gao G."/>
            <person name="Schijlen E.G.W.M."/>
            <person name="Guo X."/>
            <person name="Momin A.A."/>
            <person name="Negrao S."/>
            <person name="Al-Babili S."/>
            <person name="Gehring C."/>
            <person name="Roessner U."/>
            <person name="Jung C."/>
            <person name="Murphy K."/>
            <person name="Arold S.T."/>
            <person name="Gojobori T."/>
            <person name="van der Linden C.G."/>
            <person name="van Loo E.N."/>
            <person name="Jellen E.N."/>
            <person name="Maughan P.J."/>
            <person name="Tester M."/>
        </authorList>
    </citation>
    <scope>NUCLEOTIDE SEQUENCE [LARGE SCALE GENOMIC DNA]</scope>
    <source>
        <strain evidence="2">cv. PI 614886</strain>
    </source>
</reference>
<dbReference type="InterPro" id="IPR053168">
    <property type="entry name" value="Glutamic_endopeptidase"/>
</dbReference>
<name>A0A803LWX8_CHEQI</name>
<dbReference type="Proteomes" id="UP000596660">
    <property type="component" value="Unplaced"/>
</dbReference>
<evidence type="ECO:0000313" key="2">
    <source>
        <dbReference type="EnsemblPlants" id="AUR62019979-RA:cds"/>
    </source>
</evidence>
<dbReference type="Gramene" id="AUR62019979-RA">
    <property type="protein sequence ID" value="AUR62019979-RA:cds"/>
    <property type="gene ID" value="AUR62019979"/>
</dbReference>
<dbReference type="Pfam" id="PF03080">
    <property type="entry name" value="Neprosin"/>
    <property type="match status" value="1"/>
</dbReference>
<reference evidence="2" key="2">
    <citation type="submission" date="2021-03" db="UniProtKB">
        <authorList>
            <consortium name="EnsemblPlants"/>
        </authorList>
    </citation>
    <scope>IDENTIFICATION</scope>
</reference>
<evidence type="ECO:0000259" key="1">
    <source>
        <dbReference type="PROSITE" id="PS52045"/>
    </source>
</evidence>
<dbReference type="InterPro" id="IPR004314">
    <property type="entry name" value="Neprosin"/>
</dbReference>
<dbReference type="PANTHER" id="PTHR31589:SF235">
    <property type="entry name" value="PROTEIN, PUTATIVE (DUF239)-RELATED"/>
    <property type="match status" value="1"/>
</dbReference>
<sequence length="103" mass="11355">MVGYWPREIFTMLGYTASYIAVGGEAYNSQYEPLTPMGNGYFPKADAQLSAHCGRFAVLNEDHKVVDPDQTDLLVTNSSYGVIDVKDYGDLGRTVFFGGTTRD</sequence>
<dbReference type="PANTHER" id="PTHR31589">
    <property type="entry name" value="PROTEIN, PUTATIVE (DUF239)-RELATED-RELATED"/>
    <property type="match status" value="1"/>
</dbReference>
<feature type="domain" description="Neprosin PEP catalytic" evidence="1">
    <location>
        <begin position="1"/>
        <end position="103"/>
    </location>
</feature>
<evidence type="ECO:0000313" key="3">
    <source>
        <dbReference type="Proteomes" id="UP000596660"/>
    </source>
</evidence>
<organism evidence="2 3">
    <name type="scientific">Chenopodium quinoa</name>
    <name type="common">Quinoa</name>
    <dbReference type="NCBI Taxonomy" id="63459"/>
    <lineage>
        <taxon>Eukaryota</taxon>
        <taxon>Viridiplantae</taxon>
        <taxon>Streptophyta</taxon>
        <taxon>Embryophyta</taxon>
        <taxon>Tracheophyta</taxon>
        <taxon>Spermatophyta</taxon>
        <taxon>Magnoliopsida</taxon>
        <taxon>eudicotyledons</taxon>
        <taxon>Gunneridae</taxon>
        <taxon>Pentapetalae</taxon>
        <taxon>Caryophyllales</taxon>
        <taxon>Chenopodiaceae</taxon>
        <taxon>Chenopodioideae</taxon>
        <taxon>Atripliceae</taxon>
        <taxon>Chenopodium</taxon>
    </lineage>
</organism>